<dbReference type="AlphaFoldDB" id="A0A0D3HMZ6"/>
<feature type="region of interest" description="Disordered" evidence="3">
    <location>
        <begin position="152"/>
        <end position="174"/>
    </location>
</feature>
<name>A0A0D3HMZ6_9ORYZ</name>
<feature type="compositionally biased region" description="Basic residues" evidence="3">
    <location>
        <begin position="47"/>
        <end position="66"/>
    </location>
</feature>
<feature type="region of interest" description="Disordered" evidence="3">
    <location>
        <begin position="1"/>
        <end position="95"/>
    </location>
</feature>
<reference evidence="5" key="2">
    <citation type="submission" date="2015-03" db="UniProtKB">
        <authorList>
            <consortium name="EnsemblPlants"/>
        </authorList>
    </citation>
    <scope>IDENTIFICATION</scope>
</reference>
<dbReference type="Gramene" id="OBART11G16860.1">
    <property type="protein sequence ID" value="OBART11G16860.1"/>
    <property type="gene ID" value="OBART11G16860"/>
</dbReference>
<dbReference type="InterPro" id="IPR008395">
    <property type="entry name" value="Agenet-like_dom"/>
</dbReference>
<dbReference type="Pfam" id="PF05641">
    <property type="entry name" value="Agenet"/>
    <property type="match status" value="3"/>
</dbReference>
<feature type="compositionally biased region" description="Polar residues" evidence="3">
    <location>
        <begin position="576"/>
        <end position="589"/>
    </location>
</feature>
<dbReference type="Pfam" id="PF05266">
    <property type="entry name" value="DUF724"/>
    <property type="match status" value="1"/>
</dbReference>
<proteinExistence type="predicted"/>
<dbReference type="SMART" id="SM00743">
    <property type="entry name" value="Agenet"/>
    <property type="match status" value="5"/>
</dbReference>
<feature type="domain" description="Agenet" evidence="4">
    <location>
        <begin position="408"/>
        <end position="471"/>
    </location>
</feature>
<feature type="domain" description="Agenet" evidence="4">
    <location>
        <begin position="327"/>
        <end position="387"/>
    </location>
</feature>
<evidence type="ECO:0000313" key="5">
    <source>
        <dbReference type="EnsemblPlants" id="OBART11G16860.1"/>
    </source>
</evidence>
<dbReference type="EnsemblPlants" id="OBART11G16860.1">
    <property type="protein sequence ID" value="OBART11G16860.1"/>
    <property type="gene ID" value="OBART11G16860"/>
</dbReference>
<dbReference type="Gene3D" id="2.30.30.140">
    <property type="match status" value="2"/>
</dbReference>
<feature type="region of interest" description="Disordered" evidence="3">
    <location>
        <begin position="602"/>
        <end position="627"/>
    </location>
</feature>
<feature type="domain" description="Agenet" evidence="4">
    <location>
        <begin position="84"/>
        <end position="162"/>
    </location>
</feature>
<evidence type="ECO:0000256" key="2">
    <source>
        <dbReference type="ARBA" id="ARBA00022604"/>
    </source>
</evidence>
<keyword evidence="6" id="KW-1185">Reference proteome</keyword>
<sequence>MRRCGGHLSVTPRPYAFRAPTATRHPKQTPHSSPPPWPPAASYPLTGRRRRRGEKVPRWTRPKKGSVSRSPHYPCPGGEEEPPPPLAPGTDVEVRLDGDGYHGTWYRAVVVSFVPARGPRAPARYAASYADLVSDDGGGGGGEPLVEHFAPSHIRPRPHLPPPPTTSARSPRTTLSRRFTRDGWWSGIVLGGGGGGVVTVAFPITREVIDFPPRLVRPRRDYVGGEWVPSEAAIAHQPKQAAAVRIYRVGDKVEVRRDREVYGRSWFHAKVTKVIDKMSYLVEYSDLEKETVEYLHWQFIRPSEVRSPQDCDLRFGPGAAVEAYCDGAWSPGVVRRIVSEGEYEDGWWSGIVLGGGGGGVVTVAFPITREVIDFPPRLVRPRRDYVGGEWVPSEAAIAHQPKQAAAVRIYRVGDKVEVRRDREVYGRSWFHAKVTKVIDKMSYLVEYSDLEKETVEYLHWQFIRPSEVRSPQDCDLRFGPGAAVEAYCDGAWSPGVVRRIVSEGEYERRLSHQFVSGKNRRSPADEHSSADEQKQDTESSAWTMSRKRSKKEFKATELPEVNLPEDSNAVSREGDSGSNTKYQQDDASNLTTVLQSAVDTMKSFEESDSQHNSWDATSTVKPKRRKQAARRLKRYSLERQLEGETHIQQQLDKTLEDNLNANQVTYQELLPLTPPGFESIASGKRSRDWNTDGLSEINLHSSLFDDELAATISSICQDNHNGDAETDNMVTQVAEISHLMDKPMLPFDLSVGYEVGGKEGNGSTHLPIGNSGSFPCTSDNTILRSCSLAGNSMASDMSKCQLPGQQALFTKTKDTWSAFEMMEVFWKDPQEPHFLPLQQFPEAVRENMAIGLFWSYIDAGDAISKLRITDSTKIFEKHNTTLNYLVENGFNVQSLQCKLNKALQFKLDRTRSLAYREKLKEQVLEKQSSLSRIGASRDENDSAMAKLEMELGRRRWDGQMMSKKMEDEEAEL</sequence>
<dbReference type="HOGENOM" id="CLU_007138_0_0_1"/>
<dbReference type="PANTHER" id="PTHR31917">
    <property type="entry name" value="AGENET DOMAIN-CONTAINING PROTEIN-RELATED"/>
    <property type="match status" value="1"/>
</dbReference>
<reference evidence="5" key="1">
    <citation type="journal article" date="2009" name="Rice">
        <title>De Novo Next Generation Sequencing of Plant Genomes.</title>
        <authorList>
            <person name="Rounsley S."/>
            <person name="Marri P.R."/>
            <person name="Yu Y."/>
            <person name="He R."/>
            <person name="Sisneros N."/>
            <person name="Goicoechea J.L."/>
            <person name="Lee S.J."/>
            <person name="Angelova A."/>
            <person name="Kudrna D."/>
            <person name="Luo M."/>
            <person name="Affourtit J."/>
            <person name="Desany B."/>
            <person name="Knight J."/>
            <person name="Niazi F."/>
            <person name="Egholm M."/>
            <person name="Wing R.A."/>
        </authorList>
    </citation>
    <scope>NUCLEOTIDE SEQUENCE [LARGE SCALE GENOMIC DNA]</scope>
    <source>
        <strain evidence="5">cv. IRGC 105608</strain>
    </source>
</reference>
<dbReference type="InterPro" id="IPR014002">
    <property type="entry name" value="Agenet_dom_plant"/>
</dbReference>
<dbReference type="InterPro" id="IPR007930">
    <property type="entry name" value="DUF724"/>
</dbReference>
<evidence type="ECO:0000256" key="1">
    <source>
        <dbReference type="ARBA" id="ARBA00022448"/>
    </source>
</evidence>
<feature type="region of interest" description="Disordered" evidence="3">
    <location>
        <begin position="513"/>
        <end position="589"/>
    </location>
</feature>
<protein>
    <recommendedName>
        <fullName evidence="4">Agenet domain-containing protein</fullName>
    </recommendedName>
</protein>
<dbReference type="eggNOG" id="ENOG502QTQX">
    <property type="taxonomic scope" value="Eukaryota"/>
</dbReference>
<feature type="compositionally biased region" description="Polar residues" evidence="3">
    <location>
        <begin position="610"/>
        <end position="620"/>
    </location>
</feature>
<dbReference type="PANTHER" id="PTHR31917:SF74">
    <property type="entry name" value="EXPRESSED PROTEIN"/>
    <property type="match status" value="1"/>
</dbReference>
<keyword evidence="1" id="KW-0813">Transport</keyword>
<dbReference type="STRING" id="65489.A0A0D3HMZ6"/>
<feature type="compositionally biased region" description="Basic and acidic residues" evidence="3">
    <location>
        <begin position="522"/>
        <end position="537"/>
    </location>
</feature>
<feature type="domain" description="Agenet" evidence="4">
    <location>
        <begin position="245"/>
        <end position="308"/>
    </location>
</feature>
<organism evidence="5">
    <name type="scientific">Oryza barthii</name>
    <dbReference type="NCBI Taxonomy" id="65489"/>
    <lineage>
        <taxon>Eukaryota</taxon>
        <taxon>Viridiplantae</taxon>
        <taxon>Streptophyta</taxon>
        <taxon>Embryophyta</taxon>
        <taxon>Tracheophyta</taxon>
        <taxon>Spermatophyta</taxon>
        <taxon>Magnoliopsida</taxon>
        <taxon>Liliopsida</taxon>
        <taxon>Poales</taxon>
        <taxon>Poaceae</taxon>
        <taxon>BOP clade</taxon>
        <taxon>Oryzoideae</taxon>
        <taxon>Oryzeae</taxon>
        <taxon>Oryzinae</taxon>
        <taxon>Oryza</taxon>
    </lineage>
</organism>
<evidence type="ECO:0000259" key="4">
    <source>
        <dbReference type="SMART" id="SM00743"/>
    </source>
</evidence>
<dbReference type="Proteomes" id="UP000026960">
    <property type="component" value="Chromosome 11"/>
</dbReference>
<feature type="compositionally biased region" description="Pro residues" evidence="3">
    <location>
        <begin position="32"/>
        <end position="41"/>
    </location>
</feature>
<evidence type="ECO:0000313" key="6">
    <source>
        <dbReference type="Proteomes" id="UP000026960"/>
    </source>
</evidence>
<keyword evidence="2" id="KW-0341">Growth regulation</keyword>
<dbReference type="PaxDb" id="65489-OBART11G16860.1"/>
<feature type="domain" description="Agenet" evidence="4">
    <location>
        <begin position="171"/>
        <end position="224"/>
    </location>
</feature>
<evidence type="ECO:0000256" key="3">
    <source>
        <dbReference type="SAM" id="MobiDB-lite"/>
    </source>
</evidence>
<accession>A0A0D3HMZ6</accession>